<sequence>MAAPQCVFGWNTETSYSKKRWMQGLVIKEVKKSEKMPVDALHAKMTTLHKSFGDTKQHTTVGFYRDQEGTDMIGQTREHIHMTFSAEEIEQARLEYLNSLADEEADD</sequence>
<reference evidence="1" key="1">
    <citation type="submission" date="2022-07" db="EMBL/GenBank/DDBJ databases">
        <title>Genome Sequence of Physisporinus lineatus.</title>
        <authorList>
            <person name="Buettner E."/>
        </authorList>
    </citation>
    <scope>NUCLEOTIDE SEQUENCE</scope>
    <source>
        <strain evidence="1">VT162</strain>
    </source>
</reference>
<comment type="caution">
    <text evidence="1">The sequence shown here is derived from an EMBL/GenBank/DDBJ whole genome shotgun (WGS) entry which is preliminary data.</text>
</comment>
<protein>
    <submittedName>
        <fullName evidence="1">Uncharacterized protein</fullName>
    </submittedName>
</protein>
<name>A0AAD5YFM3_9APHY</name>
<evidence type="ECO:0000313" key="1">
    <source>
        <dbReference type="EMBL" id="KAJ3479363.1"/>
    </source>
</evidence>
<accession>A0AAD5YFM3</accession>
<dbReference type="EMBL" id="JANAWD010000444">
    <property type="protein sequence ID" value="KAJ3479363.1"/>
    <property type="molecule type" value="Genomic_DNA"/>
</dbReference>
<proteinExistence type="predicted"/>
<gene>
    <name evidence="1" type="ORF">NLI96_g9112</name>
</gene>
<dbReference type="AlphaFoldDB" id="A0AAD5YFM3"/>
<organism evidence="1 2">
    <name type="scientific">Meripilus lineatus</name>
    <dbReference type="NCBI Taxonomy" id="2056292"/>
    <lineage>
        <taxon>Eukaryota</taxon>
        <taxon>Fungi</taxon>
        <taxon>Dikarya</taxon>
        <taxon>Basidiomycota</taxon>
        <taxon>Agaricomycotina</taxon>
        <taxon>Agaricomycetes</taxon>
        <taxon>Polyporales</taxon>
        <taxon>Meripilaceae</taxon>
        <taxon>Meripilus</taxon>
    </lineage>
</organism>
<keyword evidence="2" id="KW-1185">Reference proteome</keyword>
<dbReference type="Proteomes" id="UP001212997">
    <property type="component" value="Unassembled WGS sequence"/>
</dbReference>
<evidence type="ECO:0000313" key="2">
    <source>
        <dbReference type="Proteomes" id="UP001212997"/>
    </source>
</evidence>